<dbReference type="Pfam" id="PF08478">
    <property type="entry name" value="POTRA_1"/>
    <property type="match status" value="1"/>
</dbReference>
<keyword evidence="6" id="KW-0472">Membrane</keyword>
<keyword evidence="2" id="KW-0132">Cell division</keyword>
<keyword evidence="5" id="KW-0131">Cell cycle</keyword>
<keyword evidence="1" id="KW-1003">Cell membrane</keyword>
<keyword evidence="3 6" id="KW-0812">Transmembrane</keyword>
<evidence type="ECO:0000313" key="9">
    <source>
        <dbReference type="Proteomes" id="UP000229370"/>
    </source>
</evidence>
<gene>
    <name evidence="8" type="ORF">CO007_03595</name>
</gene>
<evidence type="ECO:0000256" key="5">
    <source>
        <dbReference type="ARBA" id="ARBA00023306"/>
    </source>
</evidence>
<evidence type="ECO:0000256" key="4">
    <source>
        <dbReference type="ARBA" id="ARBA00022989"/>
    </source>
</evidence>
<evidence type="ECO:0000256" key="1">
    <source>
        <dbReference type="ARBA" id="ARBA00022475"/>
    </source>
</evidence>
<feature type="domain" description="POTRA" evidence="7">
    <location>
        <begin position="39"/>
        <end position="98"/>
    </location>
</feature>
<keyword evidence="4 6" id="KW-1133">Transmembrane helix</keyword>
<sequence length="240" mass="27717">MPLTKSSKQFLPNNKLIFFILLAFCLFVLFLVNHFFLIKKIQIVSSDNNIKILGLDYFENKNILLFNSEKAGQELIGKNPLIKSVLIFKKLPDSLVIKAEKDTPIVIIKADNGFFLLSQSGKIIIKTKENNSGLPIINYYQNLYYYQYQPGEIIDYQDILVCLSFLKKVEDLGLKVDTIDIAGVYMVAFNLDKKKIIFSLEKNRTIQAYQLETLIKQFQIEGKEFVSLDLRFDKPIIKIN</sequence>
<protein>
    <recommendedName>
        <fullName evidence="7">POTRA domain-containing protein</fullName>
    </recommendedName>
</protein>
<dbReference type="Proteomes" id="UP000229370">
    <property type="component" value="Unassembled WGS sequence"/>
</dbReference>
<evidence type="ECO:0000256" key="3">
    <source>
        <dbReference type="ARBA" id="ARBA00022692"/>
    </source>
</evidence>
<reference evidence="9" key="1">
    <citation type="submission" date="2017-09" db="EMBL/GenBank/DDBJ databases">
        <title>Depth-based differentiation of microbial function through sediment-hosted aquifers and enrichment of novel symbionts in the deep terrestrial subsurface.</title>
        <authorList>
            <person name="Probst A.J."/>
            <person name="Ladd B."/>
            <person name="Jarett J.K."/>
            <person name="Geller-Mcgrath D.E."/>
            <person name="Sieber C.M.K."/>
            <person name="Emerson J.B."/>
            <person name="Anantharaman K."/>
            <person name="Thomas B.C."/>
            <person name="Malmstrom R."/>
            <person name="Stieglmeier M."/>
            <person name="Klingl A."/>
            <person name="Woyke T."/>
            <person name="Ryan C.M."/>
            <person name="Banfield J.F."/>
        </authorList>
    </citation>
    <scope>NUCLEOTIDE SEQUENCE [LARGE SCALE GENOMIC DNA]</scope>
</reference>
<dbReference type="AlphaFoldDB" id="A0A2M8GM48"/>
<dbReference type="InterPro" id="IPR013685">
    <property type="entry name" value="POTRA_FtsQ_type"/>
</dbReference>
<evidence type="ECO:0000313" key="8">
    <source>
        <dbReference type="EMBL" id="PJC81622.1"/>
    </source>
</evidence>
<evidence type="ECO:0000259" key="7">
    <source>
        <dbReference type="Pfam" id="PF08478"/>
    </source>
</evidence>
<comment type="caution">
    <text evidence="8">The sequence shown here is derived from an EMBL/GenBank/DDBJ whole genome shotgun (WGS) entry which is preliminary data.</text>
</comment>
<proteinExistence type="predicted"/>
<feature type="transmembrane region" description="Helical" evidence="6">
    <location>
        <begin position="16"/>
        <end position="38"/>
    </location>
</feature>
<evidence type="ECO:0000256" key="6">
    <source>
        <dbReference type="SAM" id="Phobius"/>
    </source>
</evidence>
<organism evidence="8 9">
    <name type="scientific">Candidatus Roizmanbacteria bacterium CG_4_8_14_3_um_filter_36_10</name>
    <dbReference type="NCBI Taxonomy" id="1974834"/>
    <lineage>
        <taxon>Bacteria</taxon>
        <taxon>Candidatus Roizmaniibacteriota</taxon>
    </lineage>
</organism>
<accession>A0A2M8GM48</accession>
<evidence type="ECO:0000256" key="2">
    <source>
        <dbReference type="ARBA" id="ARBA00022618"/>
    </source>
</evidence>
<dbReference type="EMBL" id="PFQK01000058">
    <property type="protein sequence ID" value="PJC81622.1"/>
    <property type="molecule type" value="Genomic_DNA"/>
</dbReference>
<name>A0A2M8GM48_9BACT</name>